<dbReference type="SMART" id="SM00938">
    <property type="entry name" value="P-II"/>
    <property type="match status" value="1"/>
</dbReference>
<name>A0A1I5IPN6_9FIRM</name>
<dbReference type="SUPFAM" id="SSF54913">
    <property type="entry name" value="GlnB-like"/>
    <property type="match status" value="1"/>
</dbReference>
<gene>
    <name evidence="1" type="ORF">SAMN04489757_14911</name>
</gene>
<dbReference type="InterPro" id="IPR015867">
    <property type="entry name" value="N-reg_PII/ATP_PRibTrfase_C"/>
</dbReference>
<dbReference type="Gene3D" id="3.30.70.120">
    <property type="match status" value="1"/>
</dbReference>
<dbReference type="AlphaFoldDB" id="A0A1I5IPN6"/>
<proteinExistence type="predicted"/>
<reference evidence="1 2" key="1">
    <citation type="submission" date="2016-10" db="EMBL/GenBank/DDBJ databases">
        <authorList>
            <person name="de Groot N.N."/>
        </authorList>
    </citation>
    <scope>NUCLEOTIDE SEQUENCE [LARGE SCALE GENOMIC DNA]</scope>
    <source>
        <strain evidence="1 2">DSM 1283</strain>
    </source>
</reference>
<accession>A0A1I5IPN6</accession>
<keyword evidence="2" id="KW-1185">Reference proteome</keyword>
<evidence type="ECO:0000313" key="2">
    <source>
        <dbReference type="Proteomes" id="UP000198806"/>
    </source>
</evidence>
<dbReference type="STRING" id="1527.SAMN04489757_14911"/>
<evidence type="ECO:0000313" key="1">
    <source>
        <dbReference type="EMBL" id="SFO62392.1"/>
    </source>
</evidence>
<dbReference type="InterPro" id="IPR002187">
    <property type="entry name" value="N-reg_PII"/>
</dbReference>
<evidence type="ECO:0008006" key="3">
    <source>
        <dbReference type="Google" id="ProtNLM"/>
    </source>
</evidence>
<dbReference type="OrthoDB" id="9803021at2"/>
<dbReference type="GO" id="GO:0030234">
    <property type="term" value="F:enzyme regulator activity"/>
    <property type="evidence" value="ECO:0007669"/>
    <property type="project" value="InterPro"/>
</dbReference>
<dbReference type="Proteomes" id="UP000198806">
    <property type="component" value="Unassembled WGS sequence"/>
</dbReference>
<dbReference type="InterPro" id="IPR011322">
    <property type="entry name" value="N-reg_PII-like_a/b"/>
</dbReference>
<protein>
    <recommendedName>
        <fullName evidence="3">Nitrogen regulatory protein P-II family</fullName>
    </recommendedName>
</protein>
<dbReference type="Pfam" id="PF00543">
    <property type="entry name" value="P-II"/>
    <property type="match status" value="1"/>
</dbReference>
<dbReference type="EMBL" id="FOWD01000049">
    <property type="protein sequence ID" value="SFO62392.1"/>
    <property type="molecule type" value="Genomic_DNA"/>
</dbReference>
<dbReference type="GO" id="GO:0006808">
    <property type="term" value="P:regulation of nitrogen utilization"/>
    <property type="evidence" value="ECO:0007669"/>
    <property type="project" value="InterPro"/>
</dbReference>
<dbReference type="PROSITE" id="PS51343">
    <property type="entry name" value="PII_GLNB_DOM"/>
    <property type="match status" value="1"/>
</dbReference>
<dbReference type="RefSeq" id="WP_091688739.1">
    <property type="nucleotide sequence ID" value="NZ_BAABFM010000029.1"/>
</dbReference>
<organism evidence="1 2">
    <name type="scientific">Anaerocolumna aminovalerica</name>
    <dbReference type="NCBI Taxonomy" id="1527"/>
    <lineage>
        <taxon>Bacteria</taxon>
        <taxon>Bacillati</taxon>
        <taxon>Bacillota</taxon>
        <taxon>Clostridia</taxon>
        <taxon>Lachnospirales</taxon>
        <taxon>Lachnospiraceae</taxon>
        <taxon>Anaerocolumna</taxon>
    </lineage>
</organism>
<sequence>MNNNSDNMKALYIVVNAGFAEEIVELVRTKGAAGATIINARGISSCHKEIMGISIDADKEMILTLTDSDTAEKIMDTIKQNYGFKSPAHGICFALPVTKTVGLSQNLSQLQDINK</sequence>